<evidence type="ECO:0000256" key="3">
    <source>
        <dbReference type="ARBA" id="ARBA00022763"/>
    </source>
</evidence>
<feature type="repeat" description="WD" evidence="5">
    <location>
        <begin position="224"/>
        <end position="259"/>
    </location>
</feature>
<evidence type="ECO:0000313" key="7">
    <source>
        <dbReference type="Proteomes" id="UP001497600"/>
    </source>
</evidence>
<dbReference type="Pfam" id="PF00400">
    <property type="entry name" value="WD40"/>
    <property type="match status" value="4"/>
</dbReference>
<gene>
    <name evidence="6" type="ORF">CAAN4_F15412</name>
</gene>
<dbReference type="Gene3D" id="2.130.10.10">
    <property type="entry name" value="YVTN repeat-like/Quinoprotein amine dehydrogenase"/>
    <property type="match status" value="1"/>
</dbReference>
<dbReference type="SMART" id="SM00320">
    <property type="entry name" value="WD40"/>
    <property type="match status" value="6"/>
</dbReference>
<dbReference type="PROSITE" id="PS00678">
    <property type="entry name" value="WD_REPEATS_1"/>
    <property type="match status" value="3"/>
</dbReference>
<sequence length="429" mass="48095">MQSLLLDRKVNRITGLQFSTAITESFYTNFKQQTGRNVFPNNPHSNAAVNSLSLESENRFLLSGCADSSIKLWDMKQTQNVELIGDEMIRNSNSNSEEFIEDEDDEVQEDEGDNYIYDHPKSTIVNIATIPRRAAHDYGVSCIQWWPYDSGMFVSSSFDHTVKVWDTNELEVVHSFDMENRVYSIDICGNTVNTRTSTALVAVASDQPFIRILDLRTTAAAHSLSGHKGKTLSVKWHTQNPNILASGGYDGEVKIWDIRRSQSCLCRLDMLRTNSSSNGDVDDILKKASVKAHSGPVNGLAWDPMGHTLYTTGNDDKIRVWDMVSSYAPPINKLVNFGPLTRNKYPQTIPLLLSPSKETELQYLMFPSDNGDIFIFRTIDGKLVSRLLRKGTKNSGRTSSMVYMGNSSGTYLCGTMDGEIIKWSHSLDI</sequence>
<dbReference type="InterPro" id="IPR015943">
    <property type="entry name" value="WD40/YVTN_repeat-like_dom_sf"/>
</dbReference>
<evidence type="ECO:0008006" key="8">
    <source>
        <dbReference type="Google" id="ProtNLM"/>
    </source>
</evidence>
<evidence type="ECO:0000256" key="1">
    <source>
        <dbReference type="ARBA" id="ARBA00022574"/>
    </source>
</evidence>
<dbReference type="EMBL" id="OZ004258">
    <property type="protein sequence ID" value="CAK7914226.1"/>
    <property type="molecule type" value="Genomic_DNA"/>
</dbReference>
<protein>
    <recommendedName>
        <fullName evidence="8">Anaphase-promoting complex subunit 4 WD40 domain-containing protein</fullName>
    </recommendedName>
</protein>
<keyword evidence="7" id="KW-1185">Reference proteome</keyword>
<dbReference type="Proteomes" id="UP001497600">
    <property type="component" value="Chromosome F"/>
</dbReference>
<keyword evidence="2" id="KW-0677">Repeat</keyword>
<dbReference type="InterPro" id="IPR001680">
    <property type="entry name" value="WD40_rpt"/>
</dbReference>
<organism evidence="6 7">
    <name type="scientific">[Candida] anglica</name>
    <dbReference type="NCBI Taxonomy" id="148631"/>
    <lineage>
        <taxon>Eukaryota</taxon>
        <taxon>Fungi</taxon>
        <taxon>Dikarya</taxon>
        <taxon>Ascomycota</taxon>
        <taxon>Saccharomycotina</taxon>
        <taxon>Pichiomycetes</taxon>
        <taxon>Debaryomycetaceae</taxon>
        <taxon>Kurtzmaniella</taxon>
    </lineage>
</organism>
<keyword evidence="4" id="KW-0234">DNA repair</keyword>
<keyword evidence="1 5" id="KW-0853">WD repeat</keyword>
<name>A0ABP0EIV6_9ASCO</name>
<feature type="repeat" description="WD" evidence="5">
    <location>
        <begin position="290"/>
        <end position="323"/>
    </location>
</feature>
<dbReference type="PANTHER" id="PTHR46202:SF1">
    <property type="entry name" value="DNA EXCISION REPAIR PROTEIN ERCC-8"/>
    <property type="match status" value="1"/>
</dbReference>
<evidence type="ECO:0000256" key="2">
    <source>
        <dbReference type="ARBA" id="ARBA00022737"/>
    </source>
</evidence>
<dbReference type="SUPFAM" id="SSF50978">
    <property type="entry name" value="WD40 repeat-like"/>
    <property type="match status" value="1"/>
</dbReference>
<feature type="repeat" description="WD" evidence="5">
    <location>
        <begin position="133"/>
        <end position="175"/>
    </location>
</feature>
<reference evidence="6 7" key="1">
    <citation type="submission" date="2024-01" db="EMBL/GenBank/DDBJ databases">
        <authorList>
            <consortium name="Genoscope - CEA"/>
            <person name="William W."/>
        </authorList>
    </citation>
    <scope>NUCLEOTIDE SEQUENCE [LARGE SCALE GENOMIC DNA]</scope>
    <source>
        <strain evidence="6 7">29B2s-10</strain>
    </source>
</reference>
<dbReference type="InterPro" id="IPR042238">
    <property type="entry name" value="Rad28/ERCC8/Ckn1/ATCSA-1"/>
</dbReference>
<evidence type="ECO:0000256" key="5">
    <source>
        <dbReference type="PROSITE-ProRule" id="PRU00221"/>
    </source>
</evidence>
<keyword evidence="3" id="KW-0227">DNA damage</keyword>
<dbReference type="InterPro" id="IPR036322">
    <property type="entry name" value="WD40_repeat_dom_sf"/>
</dbReference>
<dbReference type="PROSITE" id="PS50294">
    <property type="entry name" value="WD_REPEATS_REGION"/>
    <property type="match status" value="4"/>
</dbReference>
<dbReference type="PRINTS" id="PR00320">
    <property type="entry name" value="GPROTEINBRPT"/>
</dbReference>
<accession>A0ABP0EIV6</accession>
<evidence type="ECO:0000256" key="4">
    <source>
        <dbReference type="ARBA" id="ARBA00023204"/>
    </source>
</evidence>
<dbReference type="PANTHER" id="PTHR46202">
    <property type="entry name" value="DNA EXCISION REPAIR PROTEIN ERCC-8"/>
    <property type="match status" value="1"/>
</dbReference>
<dbReference type="InterPro" id="IPR019775">
    <property type="entry name" value="WD40_repeat_CS"/>
</dbReference>
<evidence type="ECO:0000313" key="6">
    <source>
        <dbReference type="EMBL" id="CAK7914226.1"/>
    </source>
</evidence>
<feature type="repeat" description="WD" evidence="5">
    <location>
        <begin position="42"/>
        <end position="83"/>
    </location>
</feature>
<dbReference type="InterPro" id="IPR020472">
    <property type="entry name" value="WD40_PAC1"/>
</dbReference>
<proteinExistence type="predicted"/>
<dbReference type="PROSITE" id="PS50082">
    <property type="entry name" value="WD_REPEATS_2"/>
    <property type="match status" value="4"/>
</dbReference>